<accession>A0A3P8VK91</accession>
<sequence length="96" mass="10027">MLKCLFVLGCLLSLAVANPVKPCNVMLIQILHSVANSLSSLFQTGGGNPLNNQLLNLLMAEIIRALFTTTTATTTTPTTTTPTTTTTTTTTAATTV</sequence>
<feature type="signal peptide" evidence="2">
    <location>
        <begin position="1"/>
        <end position="17"/>
    </location>
</feature>
<reference evidence="3 4" key="1">
    <citation type="journal article" date="2014" name="Nat. Genet.">
        <title>Whole-genome sequence of a flatfish provides insights into ZW sex chromosome evolution and adaptation to a benthic lifestyle.</title>
        <authorList>
            <person name="Chen S."/>
            <person name="Zhang G."/>
            <person name="Shao C."/>
            <person name="Huang Q."/>
            <person name="Liu G."/>
            <person name="Zhang P."/>
            <person name="Song W."/>
            <person name="An N."/>
            <person name="Chalopin D."/>
            <person name="Volff J.N."/>
            <person name="Hong Y."/>
            <person name="Li Q."/>
            <person name="Sha Z."/>
            <person name="Zhou H."/>
            <person name="Xie M."/>
            <person name="Yu Q."/>
            <person name="Liu Y."/>
            <person name="Xiang H."/>
            <person name="Wang N."/>
            <person name="Wu K."/>
            <person name="Yang C."/>
            <person name="Zhou Q."/>
            <person name="Liao X."/>
            <person name="Yang L."/>
            <person name="Hu Q."/>
            <person name="Zhang J."/>
            <person name="Meng L."/>
            <person name="Jin L."/>
            <person name="Tian Y."/>
            <person name="Lian J."/>
            <person name="Yang J."/>
            <person name="Miao G."/>
            <person name="Liu S."/>
            <person name="Liang Z."/>
            <person name="Yan F."/>
            <person name="Li Y."/>
            <person name="Sun B."/>
            <person name="Zhang H."/>
            <person name="Zhang J."/>
            <person name="Zhu Y."/>
            <person name="Du M."/>
            <person name="Zhao Y."/>
            <person name="Schartl M."/>
            <person name="Tang Q."/>
            <person name="Wang J."/>
        </authorList>
    </citation>
    <scope>NUCLEOTIDE SEQUENCE</scope>
</reference>
<reference evidence="3" key="3">
    <citation type="submission" date="2025-09" db="UniProtKB">
        <authorList>
            <consortium name="Ensembl"/>
        </authorList>
    </citation>
    <scope>IDENTIFICATION</scope>
</reference>
<evidence type="ECO:0000256" key="2">
    <source>
        <dbReference type="SAM" id="SignalP"/>
    </source>
</evidence>
<dbReference type="Proteomes" id="UP000265120">
    <property type="component" value="Chromosome 9"/>
</dbReference>
<dbReference type="AlphaFoldDB" id="A0A3P8VK91"/>
<dbReference type="InParanoid" id="A0A3P8VK91"/>
<protein>
    <submittedName>
        <fullName evidence="3">Uncharacterized protein</fullName>
    </submittedName>
</protein>
<proteinExistence type="predicted"/>
<keyword evidence="4" id="KW-1185">Reference proteome</keyword>
<feature type="chain" id="PRO_5018332285" evidence="2">
    <location>
        <begin position="18"/>
        <end position="96"/>
    </location>
</feature>
<evidence type="ECO:0000256" key="1">
    <source>
        <dbReference type="SAM" id="MobiDB-lite"/>
    </source>
</evidence>
<evidence type="ECO:0000313" key="3">
    <source>
        <dbReference type="Ensembl" id="ENSCSEP00000014757.1"/>
    </source>
</evidence>
<reference evidence="3" key="2">
    <citation type="submission" date="2025-08" db="UniProtKB">
        <authorList>
            <consortium name="Ensembl"/>
        </authorList>
    </citation>
    <scope>IDENTIFICATION</scope>
</reference>
<keyword evidence="2" id="KW-0732">Signal</keyword>
<dbReference type="Ensembl" id="ENSCSET00000014935.1">
    <property type="protein sequence ID" value="ENSCSEP00000014757.1"/>
    <property type="gene ID" value="ENSCSEG00000009491.1"/>
</dbReference>
<evidence type="ECO:0000313" key="4">
    <source>
        <dbReference type="Proteomes" id="UP000265120"/>
    </source>
</evidence>
<feature type="region of interest" description="Disordered" evidence="1">
    <location>
        <begin position="73"/>
        <end position="96"/>
    </location>
</feature>
<name>A0A3P8VK91_CYNSE</name>
<organism evidence="3 4">
    <name type="scientific">Cynoglossus semilaevis</name>
    <name type="common">Tongue sole</name>
    <dbReference type="NCBI Taxonomy" id="244447"/>
    <lineage>
        <taxon>Eukaryota</taxon>
        <taxon>Metazoa</taxon>
        <taxon>Chordata</taxon>
        <taxon>Craniata</taxon>
        <taxon>Vertebrata</taxon>
        <taxon>Euteleostomi</taxon>
        <taxon>Actinopterygii</taxon>
        <taxon>Neopterygii</taxon>
        <taxon>Teleostei</taxon>
        <taxon>Neoteleostei</taxon>
        <taxon>Acanthomorphata</taxon>
        <taxon>Carangaria</taxon>
        <taxon>Pleuronectiformes</taxon>
        <taxon>Pleuronectoidei</taxon>
        <taxon>Cynoglossidae</taxon>
        <taxon>Cynoglossinae</taxon>
        <taxon>Cynoglossus</taxon>
    </lineage>
</organism>